<feature type="transmembrane region" description="Helical" evidence="1">
    <location>
        <begin position="137"/>
        <end position="153"/>
    </location>
</feature>
<feature type="transmembrane region" description="Helical" evidence="1">
    <location>
        <begin position="159"/>
        <end position="177"/>
    </location>
</feature>
<gene>
    <name evidence="3" type="ORF">IAB08_07050</name>
</gene>
<feature type="transmembrane region" description="Helical" evidence="1">
    <location>
        <begin position="107"/>
        <end position="125"/>
    </location>
</feature>
<keyword evidence="3" id="KW-0645">Protease</keyword>
<dbReference type="GO" id="GO:0008237">
    <property type="term" value="F:metallopeptidase activity"/>
    <property type="evidence" value="ECO:0007669"/>
    <property type="project" value="UniProtKB-KW"/>
</dbReference>
<comment type="caution">
    <text evidence="3">The sequence shown here is derived from an EMBL/GenBank/DDBJ whole genome shotgun (WGS) entry which is preliminary data.</text>
</comment>
<evidence type="ECO:0000313" key="4">
    <source>
        <dbReference type="Proteomes" id="UP000823612"/>
    </source>
</evidence>
<evidence type="ECO:0000313" key="3">
    <source>
        <dbReference type="EMBL" id="MBO8433033.1"/>
    </source>
</evidence>
<evidence type="ECO:0000259" key="2">
    <source>
        <dbReference type="Pfam" id="PF02517"/>
    </source>
</evidence>
<keyword evidence="3" id="KW-0482">Metalloprotease</keyword>
<keyword evidence="1" id="KW-0812">Transmembrane</keyword>
<keyword evidence="1" id="KW-0472">Membrane</keyword>
<organism evidence="3 4">
    <name type="scientific">Candidatus Pullibacteroides excrementavium</name>
    <dbReference type="NCBI Taxonomy" id="2840905"/>
    <lineage>
        <taxon>Bacteria</taxon>
        <taxon>Pseudomonadati</taxon>
        <taxon>Bacteroidota</taxon>
        <taxon>Bacteroidia</taxon>
        <taxon>Bacteroidales</taxon>
        <taxon>Candidatus Pullibacteroides</taxon>
    </lineage>
</organism>
<dbReference type="Proteomes" id="UP000823612">
    <property type="component" value="Unassembled WGS sequence"/>
</dbReference>
<proteinExistence type="predicted"/>
<dbReference type="Pfam" id="PF02517">
    <property type="entry name" value="Rce1-like"/>
    <property type="match status" value="1"/>
</dbReference>
<reference evidence="3" key="1">
    <citation type="submission" date="2020-10" db="EMBL/GenBank/DDBJ databases">
        <authorList>
            <person name="Gilroy R."/>
        </authorList>
    </citation>
    <scope>NUCLEOTIDE SEQUENCE</scope>
    <source>
        <strain evidence="3">2889</strain>
    </source>
</reference>
<feature type="transmembrane region" description="Helical" evidence="1">
    <location>
        <begin position="59"/>
        <end position="79"/>
    </location>
</feature>
<feature type="domain" description="CAAX prenyl protease 2/Lysostaphin resistance protein A-like" evidence="2">
    <location>
        <begin position="105"/>
        <end position="196"/>
    </location>
</feature>
<protein>
    <submittedName>
        <fullName evidence="3">CPBP family intramembrane metalloprotease</fullName>
    </submittedName>
</protein>
<feature type="transmembrane region" description="Helical" evidence="1">
    <location>
        <begin position="29"/>
        <end position="47"/>
    </location>
</feature>
<dbReference type="EMBL" id="JADIMZ010000103">
    <property type="protein sequence ID" value="MBO8433033.1"/>
    <property type="molecule type" value="Genomic_DNA"/>
</dbReference>
<dbReference type="InterPro" id="IPR003675">
    <property type="entry name" value="Rce1/LyrA-like_dom"/>
</dbReference>
<accession>A0A9D9DUP7</accession>
<name>A0A9D9DUP7_9BACT</name>
<keyword evidence="1" id="KW-1133">Transmembrane helix</keyword>
<sequence>MKKLILTLILAFCLWTAMFSPWTAPHVPFWWTMTGSALILCGLSTWFNPNWWLRVHWNATNILLGIGIAIGLWGIFWMGDKVSGWLFDFARPQVNAIYGMKAGESPWLLSALMLFLIGPAEEIYWRGYVQQTLSQRWGPNTGFAVATILYAVVHAGSLNFMLIMAALVAGIVWGALYRFFPERFSAIILSHALWDAAVFIWFPI</sequence>
<dbReference type="AlphaFoldDB" id="A0A9D9DUP7"/>
<dbReference type="GO" id="GO:0004175">
    <property type="term" value="F:endopeptidase activity"/>
    <property type="evidence" value="ECO:0007669"/>
    <property type="project" value="UniProtKB-ARBA"/>
</dbReference>
<dbReference type="GO" id="GO:0080120">
    <property type="term" value="P:CAAX-box protein maturation"/>
    <property type="evidence" value="ECO:0007669"/>
    <property type="project" value="UniProtKB-ARBA"/>
</dbReference>
<feature type="transmembrane region" description="Helical" evidence="1">
    <location>
        <begin position="184"/>
        <end position="202"/>
    </location>
</feature>
<evidence type="ECO:0000256" key="1">
    <source>
        <dbReference type="SAM" id="Phobius"/>
    </source>
</evidence>
<keyword evidence="3" id="KW-0378">Hydrolase</keyword>
<reference evidence="3" key="2">
    <citation type="journal article" date="2021" name="PeerJ">
        <title>Extensive microbial diversity within the chicken gut microbiome revealed by metagenomics and culture.</title>
        <authorList>
            <person name="Gilroy R."/>
            <person name="Ravi A."/>
            <person name="Getino M."/>
            <person name="Pursley I."/>
            <person name="Horton D.L."/>
            <person name="Alikhan N.F."/>
            <person name="Baker D."/>
            <person name="Gharbi K."/>
            <person name="Hall N."/>
            <person name="Watson M."/>
            <person name="Adriaenssens E.M."/>
            <person name="Foster-Nyarko E."/>
            <person name="Jarju S."/>
            <person name="Secka A."/>
            <person name="Antonio M."/>
            <person name="Oren A."/>
            <person name="Chaudhuri R.R."/>
            <person name="La Ragione R."/>
            <person name="Hildebrand F."/>
            <person name="Pallen M.J."/>
        </authorList>
    </citation>
    <scope>NUCLEOTIDE SEQUENCE</scope>
    <source>
        <strain evidence="3">2889</strain>
    </source>
</reference>